<evidence type="ECO:0000313" key="3">
    <source>
        <dbReference type="Proteomes" id="UP000000417"/>
    </source>
</evidence>
<feature type="compositionally biased region" description="Polar residues" evidence="1">
    <location>
        <begin position="1"/>
        <end position="10"/>
    </location>
</feature>
<feature type="compositionally biased region" description="Low complexity" evidence="1">
    <location>
        <begin position="16"/>
        <end position="30"/>
    </location>
</feature>
<keyword evidence="3" id="KW-1185">Reference proteome</keyword>
<dbReference type="KEGG" id="sth:STH317"/>
<name>Q67SP1_SYMTH</name>
<dbReference type="STRING" id="292459.STH317"/>
<dbReference type="EMBL" id="AP006840">
    <property type="protein sequence ID" value="BAD39302.1"/>
    <property type="molecule type" value="Genomic_DNA"/>
</dbReference>
<proteinExistence type="predicted"/>
<dbReference type="AlphaFoldDB" id="Q67SP1"/>
<dbReference type="HOGENOM" id="CLU_1947741_0_0_9"/>
<gene>
    <name evidence="2" type="ordered locus">STH317</name>
</gene>
<accession>Q67SP1</accession>
<evidence type="ECO:0000256" key="1">
    <source>
        <dbReference type="SAM" id="MobiDB-lite"/>
    </source>
</evidence>
<reference evidence="2 3" key="1">
    <citation type="journal article" date="2004" name="Nucleic Acids Res.">
        <title>Genome sequence of Symbiobacterium thermophilum, an uncultivable bacterium that depends on microbial commensalism.</title>
        <authorList>
            <person name="Ueda K."/>
            <person name="Yamashita A."/>
            <person name="Ishikawa J."/>
            <person name="Shimada M."/>
            <person name="Watsuji T."/>
            <person name="Morimura K."/>
            <person name="Ikeda H."/>
            <person name="Hattori M."/>
            <person name="Beppu T."/>
        </authorList>
    </citation>
    <scope>NUCLEOTIDE SEQUENCE [LARGE SCALE GENOMIC DNA]</scope>
    <source>
        <strain evidence="3">T / IAM 14863</strain>
    </source>
</reference>
<evidence type="ECO:0000313" key="2">
    <source>
        <dbReference type="EMBL" id="BAD39302.1"/>
    </source>
</evidence>
<feature type="region of interest" description="Disordered" evidence="1">
    <location>
        <begin position="1"/>
        <end position="50"/>
    </location>
</feature>
<dbReference type="Proteomes" id="UP000000417">
    <property type="component" value="Chromosome"/>
</dbReference>
<organism evidence="2 3">
    <name type="scientific">Symbiobacterium thermophilum (strain DSM 24528 / JCM 14929 / IAM 14863 / T)</name>
    <dbReference type="NCBI Taxonomy" id="292459"/>
    <lineage>
        <taxon>Bacteria</taxon>
        <taxon>Bacillati</taxon>
        <taxon>Bacillota</taxon>
        <taxon>Clostridia</taxon>
        <taxon>Eubacteriales</taxon>
        <taxon>Symbiobacteriaceae</taxon>
        <taxon>Symbiobacterium</taxon>
    </lineage>
</organism>
<sequence>MAAGSSSTPPCFNPHPASRPGATRRSASPSRPRPRFNPHPASRPGATLPLDLLHRDGHHVSILTRPRGRVLRWAFFRPAAIRSFQSSPGLAAGCYPCIAAQIGCRVMFQSSPGLAAGCYPAQGLAHLEE</sequence>
<protein>
    <submittedName>
        <fullName evidence="2">Uncharacterized protein</fullName>
    </submittedName>
</protein>